<evidence type="ECO:0000313" key="8">
    <source>
        <dbReference type="Proteomes" id="UP000023152"/>
    </source>
</evidence>
<feature type="transmembrane region" description="Helical" evidence="5">
    <location>
        <begin position="441"/>
        <end position="462"/>
    </location>
</feature>
<dbReference type="SUPFAM" id="SSF48452">
    <property type="entry name" value="TPR-like"/>
    <property type="match status" value="1"/>
</dbReference>
<feature type="compositionally biased region" description="Basic and acidic residues" evidence="4">
    <location>
        <begin position="227"/>
        <end position="245"/>
    </location>
</feature>
<dbReference type="InterPro" id="IPR019734">
    <property type="entry name" value="TPR_rpt"/>
</dbReference>
<accession>X6N138</accession>
<feature type="region of interest" description="Disordered" evidence="4">
    <location>
        <begin position="173"/>
        <end position="206"/>
    </location>
</feature>
<name>X6N138_RETFI</name>
<sequence>MKTSNDSDEEAEENNTQSRDSYDPTDLSDWRNIPLFSDNLHPENPMAQAIKKLQEETTPETRAKKLKKSGNKAYGLGPERYNDAIKYYTRALETKCSNHQLNAEIYCNRGMVHLKLENFGKCIEDCKECLKIDDKMIKAYHRCSLAMLQLQKYEDALKMANKGREIAQQMLHSPPPSLLQDEKKQQNDEEKETSSSKTPPSRPMSAKEFESVFAKLAEKIEGQWNAQKEKERLKKEEETKQETLARNKHTQVQRVLSHRKYKFGKDLYNTLAYSNDVDWKQQDQSSMDITNADLDKVELAFNVLFVYPEFDQSDFIQGFTENAMFIDHLNRMLPPLGDAPSWLVSLKDHTQHDKYVAHNCMVFYQDKFGLMKDVHTTMKLKQVLANKHYVIPRIPVFFIIPKNSSFLELFLTSHQQTQSQTPQISSDSFTDSFTDNDDLNFFFSSCFCFCFNFCFFFFAGYFSNKFYKSKSKSFLKKISFFLSFYLLS</sequence>
<dbReference type="GO" id="GO:0005829">
    <property type="term" value="C:cytosol"/>
    <property type="evidence" value="ECO:0007669"/>
    <property type="project" value="TreeGrafter"/>
</dbReference>
<keyword evidence="2" id="KW-0802">TPR repeat</keyword>
<dbReference type="CDD" id="cd21377">
    <property type="entry name" value="CTWD_Cns1-like"/>
    <property type="match status" value="1"/>
</dbReference>
<dbReference type="InterPro" id="IPR011990">
    <property type="entry name" value="TPR-like_helical_dom_sf"/>
</dbReference>
<organism evidence="7 8">
    <name type="scientific">Reticulomyxa filosa</name>
    <dbReference type="NCBI Taxonomy" id="46433"/>
    <lineage>
        <taxon>Eukaryota</taxon>
        <taxon>Sar</taxon>
        <taxon>Rhizaria</taxon>
        <taxon>Retaria</taxon>
        <taxon>Foraminifera</taxon>
        <taxon>Monothalamids</taxon>
        <taxon>Reticulomyxidae</taxon>
        <taxon>Reticulomyxa</taxon>
    </lineage>
</organism>
<keyword evidence="1" id="KW-0677">Repeat</keyword>
<dbReference type="PANTHER" id="PTHR46035">
    <property type="entry name" value="TETRATRICOPEPTIDE REPEAT PROTEIN 4"/>
    <property type="match status" value="1"/>
</dbReference>
<keyword evidence="5" id="KW-0472">Membrane</keyword>
<keyword evidence="8" id="KW-1185">Reference proteome</keyword>
<dbReference type="OMA" id="HWAINRY"/>
<evidence type="ECO:0000259" key="6">
    <source>
        <dbReference type="Pfam" id="PF18972"/>
    </source>
</evidence>
<reference evidence="7 8" key="1">
    <citation type="journal article" date="2013" name="Curr. Biol.">
        <title>The Genome of the Foraminiferan Reticulomyxa filosa.</title>
        <authorList>
            <person name="Glockner G."/>
            <person name="Hulsmann N."/>
            <person name="Schleicher M."/>
            <person name="Noegel A.A."/>
            <person name="Eichinger L."/>
            <person name="Gallinger C."/>
            <person name="Pawlowski J."/>
            <person name="Sierra R."/>
            <person name="Euteneuer U."/>
            <person name="Pillet L."/>
            <person name="Moustafa A."/>
            <person name="Platzer M."/>
            <person name="Groth M."/>
            <person name="Szafranski K."/>
            <person name="Schliwa M."/>
        </authorList>
    </citation>
    <scope>NUCLEOTIDE SEQUENCE [LARGE SCALE GENOMIC DNA]</scope>
</reference>
<keyword evidence="5" id="KW-0812">Transmembrane</keyword>
<gene>
    <name evidence="7" type="ORF">RFI_17599</name>
</gene>
<dbReference type="GO" id="GO:0030544">
    <property type="term" value="F:Hsp70 protein binding"/>
    <property type="evidence" value="ECO:0007669"/>
    <property type="project" value="TreeGrafter"/>
</dbReference>
<keyword evidence="5" id="KW-1133">Transmembrane helix</keyword>
<dbReference type="Proteomes" id="UP000023152">
    <property type="component" value="Unassembled WGS sequence"/>
</dbReference>
<feature type="region of interest" description="Disordered" evidence="4">
    <location>
        <begin position="1"/>
        <end position="42"/>
    </location>
</feature>
<dbReference type="EMBL" id="ASPP01013465">
    <property type="protein sequence ID" value="ETO19628.1"/>
    <property type="molecule type" value="Genomic_DNA"/>
</dbReference>
<feature type="region of interest" description="Disordered" evidence="4">
    <location>
        <begin position="227"/>
        <end position="251"/>
    </location>
</feature>
<dbReference type="Gene3D" id="1.25.40.10">
    <property type="entry name" value="Tetratricopeptide repeat domain"/>
    <property type="match status" value="1"/>
</dbReference>
<comment type="caution">
    <text evidence="7">The sequence shown here is derived from an EMBL/GenBank/DDBJ whole genome shotgun (WGS) entry which is preliminary data.</text>
</comment>
<proteinExistence type="inferred from homology"/>
<evidence type="ECO:0000256" key="2">
    <source>
        <dbReference type="ARBA" id="ARBA00022803"/>
    </source>
</evidence>
<dbReference type="Pfam" id="PF00515">
    <property type="entry name" value="TPR_1"/>
    <property type="match status" value="1"/>
</dbReference>
<evidence type="ECO:0000256" key="5">
    <source>
        <dbReference type="SAM" id="Phobius"/>
    </source>
</evidence>
<comment type="similarity">
    <text evidence="3">Belongs to the TTC4 family.</text>
</comment>
<evidence type="ECO:0000256" key="4">
    <source>
        <dbReference type="SAM" id="MobiDB-lite"/>
    </source>
</evidence>
<dbReference type="AlphaFoldDB" id="X6N138"/>
<evidence type="ECO:0000256" key="3">
    <source>
        <dbReference type="ARBA" id="ARBA00023602"/>
    </source>
</evidence>
<evidence type="ECO:0000256" key="1">
    <source>
        <dbReference type="ARBA" id="ARBA00022737"/>
    </source>
</evidence>
<feature type="compositionally biased region" description="Basic and acidic residues" evidence="4">
    <location>
        <begin position="180"/>
        <end position="194"/>
    </location>
</feature>
<dbReference type="GO" id="GO:0006457">
    <property type="term" value="P:protein folding"/>
    <property type="evidence" value="ECO:0007669"/>
    <property type="project" value="TreeGrafter"/>
</dbReference>
<dbReference type="GO" id="GO:0005634">
    <property type="term" value="C:nucleus"/>
    <property type="evidence" value="ECO:0007669"/>
    <property type="project" value="TreeGrafter"/>
</dbReference>
<evidence type="ECO:0000313" key="7">
    <source>
        <dbReference type="EMBL" id="ETO19628.1"/>
    </source>
</evidence>
<dbReference type="SMART" id="SM00028">
    <property type="entry name" value="TPR"/>
    <property type="match status" value="3"/>
</dbReference>
<dbReference type="InterPro" id="IPR044059">
    <property type="entry name" value="Csn1/TTC4_wheel"/>
</dbReference>
<dbReference type="PANTHER" id="PTHR46035:SF1">
    <property type="entry name" value="TETRATRICOPEPTIDE REPEAT PROTEIN 4"/>
    <property type="match status" value="1"/>
</dbReference>
<dbReference type="GO" id="GO:0051879">
    <property type="term" value="F:Hsp90 protein binding"/>
    <property type="evidence" value="ECO:0007669"/>
    <property type="project" value="InterPro"/>
</dbReference>
<dbReference type="OrthoDB" id="420195at2759"/>
<dbReference type="Pfam" id="PF18972">
    <property type="entry name" value="Wheel"/>
    <property type="match status" value="1"/>
</dbReference>
<feature type="compositionally biased region" description="Acidic residues" evidence="4">
    <location>
        <begin position="1"/>
        <end position="13"/>
    </location>
</feature>
<feature type="domain" description="Cns1/TTC4 wheel" evidence="6">
    <location>
        <begin position="296"/>
        <end position="405"/>
    </location>
</feature>
<protein>
    <submittedName>
        <fullName evidence="7">HSP-interacting, SSA1 ATPase activity-stimulating, TPR-containing co-chaperone</fullName>
    </submittedName>
</protein>